<gene>
    <name evidence="10" type="ORF">EQG49_01925</name>
</gene>
<proteinExistence type="inferred from homology"/>
<feature type="transmembrane region" description="Helical" evidence="9">
    <location>
        <begin position="233"/>
        <end position="250"/>
    </location>
</feature>
<dbReference type="PANTHER" id="PTHR43337">
    <property type="entry name" value="XANTHINE/URACIL PERMEASE C887.17-RELATED"/>
    <property type="match status" value="1"/>
</dbReference>
<evidence type="ECO:0000256" key="1">
    <source>
        <dbReference type="ARBA" id="ARBA00004651"/>
    </source>
</evidence>
<sequence length="495" mass="52736">MQLFWRPLVLENFFKLSANKTTVRTEVVAGITTFVAMAYIIFLNPAILSLTGMPNQGVFLATIITAVVGTLIMGLFANLPYALAPSIGMQAFFTYTIVFAFGYTWKQALGVVFLVGLIDVIITLSKVRSIIVKSIPDQLKHAIAAGIGVFIAYIGLKNAGFLNFIVDGGNIVTLNDKAYHAGQAVSAPHGINSILGNGSVTPEIATFNNPTVLLALIGFVLLLILVVAKIKGAFLISVIATTIIGIPMGVTNTHIAKSDSLFHAFGELGKVFGAGVGPDGLWSMFTSVHSVVVVILVVLSMGLSGLFDAVGTFIGTGIQSGIFSEADIKEFYEGEGFKSKMDRGLVADTFGTMVAGLTGTTNVTTFIESATGIQAGGRTGLTSVVVAIGFLLSSFAAPLINVVPGVATAPILVMVGIMMMNEFRQIDWDDVEIAIPAFFTSIFMAFSYSISYGIAAGFIFYIVVKLASRKWNEISPVIWIITFFFLMNFVMLAIL</sequence>
<dbReference type="EMBL" id="CP037940">
    <property type="protein sequence ID" value="QBO35307.1"/>
    <property type="molecule type" value="Genomic_DNA"/>
</dbReference>
<dbReference type="KEGG" id="wei:EQG49_01925"/>
<evidence type="ECO:0000256" key="4">
    <source>
        <dbReference type="ARBA" id="ARBA00022475"/>
    </source>
</evidence>
<evidence type="ECO:0000256" key="8">
    <source>
        <dbReference type="PIRNR" id="PIRNR005353"/>
    </source>
</evidence>
<dbReference type="InterPro" id="IPR045018">
    <property type="entry name" value="Azg-like"/>
</dbReference>
<keyword evidence="6 8" id="KW-1133">Transmembrane helix</keyword>
<keyword evidence="11" id="KW-1185">Reference proteome</keyword>
<dbReference type="PIRSF" id="PIRSF005353">
    <property type="entry name" value="PbuG"/>
    <property type="match status" value="1"/>
</dbReference>
<keyword evidence="7 8" id="KW-0472">Membrane</keyword>
<feature type="transmembrane region" description="Helical" evidence="9">
    <location>
        <begin position="139"/>
        <end position="156"/>
    </location>
</feature>
<evidence type="ECO:0000256" key="9">
    <source>
        <dbReference type="SAM" id="Phobius"/>
    </source>
</evidence>
<dbReference type="InterPro" id="IPR026033">
    <property type="entry name" value="Azg-like_bact_archaea"/>
</dbReference>
<evidence type="ECO:0000256" key="7">
    <source>
        <dbReference type="ARBA" id="ARBA00023136"/>
    </source>
</evidence>
<dbReference type="AlphaFoldDB" id="A0A4P6YRN2"/>
<dbReference type="Proteomes" id="UP000292886">
    <property type="component" value="Chromosome"/>
</dbReference>
<dbReference type="PANTHER" id="PTHR43337:SF1">
    <property type="entry name" value="XANTHINE_URACIL PERMEASE C887.17-RELATED"/>
    <property type="match status" value="1"/>
</dbReference>
<feature type="transmembrane region" description="Helical" evidence="9">
    <location>
        <begin position="27"/>
        <end position="51"/>
    </location>
</feature>
<feature type="transmembrane region" description="Helical" evidence="9">
    <location>
        <begin position="384"/>
        <end position="417"/>
    </location>
</feature>
<evidence type="ECO:0000256" key="6">
    <source>
        <dbReference type="ARBA" id="ARBA00022989"/>
    </source>
</evidence>
<feature type="transmembrane region" description="Helical" evidence="9">
    <location>
        <begin position="108"/>
        <end position="127"/>
    </location>
</feature>
<dbReference type="GO" id="GO:0005345">
    <property type="term" value="F:purine nucleobase transmembrane transporter activity"/>
    <property type="evidence" value="ECO:0007669"/>
    <property type="project" value="TreeGrafter"/>
</dbReference>
<feature type="transmembrane region" description="Helical" evidence="9">
    <location>
        <begin position="83"/>
        <end position="102"/>
    </location>
</feature>
<feature type="transmembrane region" description="Helical" evidence="9">
    <location>
        <begin position="57"/>
        <end position="76"/>
    </location>
</feature>
<evidence type="ECO:0000313" key="11">
    <source>
        <dbReference type="Proteomes" id="UP000292886"/>
    </source>
</evidence>
<comment type="subcellular location">
    <subcellularLocation>
        <location evidence="1 8">Cell membrane</location>
        <topology evidence="1 8">Multi-pass membrane protein</topology>
    </subcellularLocation>
</comment>
<accession>A0A4P6YRN2</accession>
<name>A0A4P6YRN2_9LACO</name>
<evidence type="ECO:0000256" key="2">
    <source>
        <dbReference type="ARBA" id="ARBA00005697"/>
    </source>
</evidence>
<keyword evidence="4 8" id="KW-1003">Cell membrane</keyword>
<dbReference type="OrthoDB" id="9808458at2"/>
<feature type="transmembrane region" description="Helical" evidence="9">
    <location>
        <begin position="437"/>
        <end position="464"/>
    </location>
</feature>
<organism evidence="10 11">
    <name type="scientific">Periweissella cryptocerci</name>
    <dbReference type="NCBI Taxonomy" id="2506420"/>
    <lineage>
        <taxon>Bacteria</taxon>
        <taxon>Bacillati</taxon>
        <taxon>Bacillota</taxon>
        <taxon>Bacilli</taxon>
        <taxon>Lactobacillales</taxon>
        <taxon>Lactobacillaceae</taxon>
        <taxon>Periweissella</taxon>
    </lineage>
</organism>
<comment type="similarity">
    <text evidence="2 8">Belongs to the nucleobase:cation symporter-2 (NCS2) (TC 2.A.40) family. Azg-like subfamily.</text>
</comment>
<dbReference type="Pfam" id="PF00860">
    <property type="entry name" value="Xan_ur_permease"/>
    <property type="match status" value="1"/>
</dbReference>
<keyword evidence="3 8" id="KW-0813">Transport</keyword>
<feature type="transmembrane region" description="Helical" evidence="9">
    <location>
        <begin position="476"/>
        <end position="494"/>
    </location>
</feature>
<protein>
    <submittedName>
        <fullName evidence="10">NCS2 family permease</fullName>
    </submittedName>
</protein>
<dbReference type="InterPro" id="IPR006043">
    <property type="entry name" value="NCS2"/>
</dbReference>
<reference evidence="11" key="1">
    <citation type="submission" date="2019-03" db="EMBL/GenBank/DDBJ databases">
        <title>Weissella sp. 26KH-42 Genome sequencing.</title>
        <authorList>
            <person name="Heo J."/>
            <person name="Kim S.-J."/>
            <person name="Kim J.-S."/>
            <person name="Hong S.-B."/>
            <person name="Kwon S.-W."/>
        </authorList>
    </citation>
    <scope>NUCLEOTIDE SEQUENCE [LARGE SCALE GENOMIC DNA]</scope>
    <source>
        <strain evidence="11">26KH-42</strain>
    </source>
</reference>
<feature type="transmembrane region" description="Helical" evidence="9">
    <location>
        <begin position="211"/>
        <end position="228"/>
    </location>
</feature>
<evidence type="ECO:0000313" key="10">
    <source>
        <dbReference type="EMBL" id="QBO35307.1"/>
    </source>
</evidence>
<keyword evidence="5 8" id="KW-0812">Transmembrane</keyword>
<evidence type="ECO:0000256" key="5">
    <source>
        <dbReference type="ARBA" id="ARBA00022692"/>
    </source>
</evidence>
<dbReference type="GO" id="GO:0005886">
    <property type="term" value="C:plasma membrane"/>
    <property type="evidence" value="ECO:0007669"/>
    <property type="project" value="UniProtKB-SubCell"/>
</dbReference>
<evidence type="ECO:0000256" key="3">
    <source>
        <dbReference type="ARBA" id="ARBA00022448"/>
    </source>
</evidence>
<feature type="transmembrane region" description="Helical" evidence="9">
    <location>
        <begin position="280"/>
        <end position="299"/>
    </location>
</feature>